<dbReference type="EMBL" id="JANBUJ010001468">
    <property type="protein sequence ID" value="KAJ2767266.1"/>
    <property type="molecule type" value="Genomic_DNA"/>
</dbReference>
<keyword evidence="1" id="KW-0067">ATP-binding</keyword>
<evidence type="ECO:0000313" key="2">
    <source>
        <dbReference type="Proteomes" id="UP001140234"/>
    </source>
</evidence>
<feature type="non-terminal residue" evidence="1">
    <location>
        <position position="743"/>
    </location>
</feature>
<accession>A0ACC1JU01</accession>
<sequence length="743" mass="83045">MAGDEIQPAAADGERGSRSASESSPSADNVEAHLSFGEPLHVSISRATTRFQTIQRAYSQPVSEAEMEEGVGHPGVVSWLLRRSHDGAPFAKRFGVVFRDLDVFGADVSNHHIATLISPFWKALKGVTNGFGILQLLHSTKRQLIHGFTGEVREGEMLLVLGRPGSGCSTLLRVLGNHRKTYSKINGTVSYGGLSPTEVQRHFRGEVAYNQEEDVHFPNLTVRKTLDFAIQCKTPSRQVLQDRRRYKSEVLQLLLEMYGLERCADTIVGNAFLRGVSGGERKRVSIAEQVASGASVEVWDGSTRGLDSSSALDYVRSLRIGADVMKKAIVSTIYQASEGIYELFDKVMVIDEGRQLYFGPASKAVAYFEALGLEKPKRQTTADFLTGITQANERRVRPGFEDTVPTTALEFEALWRKSPEFDAVVASAAEFAERIDEGRRGDELRETVNRTKMGAAKSKLRRKSPYTTTTIFQFYLLVLREWDIFINNKTTLMFKVMYYIAFAIITGTLFIRLPHSTASYFTRGGLLFFALLFNMLTALSEIPKAVEGRLVVYKHKALAMYHPGAMSLAQTVVDLPFVVFQILVFGTIMYWAAGLQRYGGQFLAFLLFLFIGVMCMTAFFRLIGQISPNVDVGHTLSGVTLLFMIMYVGYLIPPPMMHHYFKWIYWINPLAYGFKALVSSEYRNIDYPCRPGGLVPDIPGIGIANQVCTIIGANPGELRVRGRDYLERTYSIHVTDQWKDFLA</sequence>
<evidence type="ECO:0000313" key="1">
    <source>
        <dbReference type="EMBL" id="KAJ2767266.1"/>
    </source>
</evidence>
<keyword evidence="2" id="KW-1185">Reference proteome</keyword>
<name>A0ACC1JU01_9FUNG</name>
<organism evidence="1 2">
    <name type="scientific">Coemansia nantahalensis</name>
    <dbReference type="NCBI Taxonomy" id="2789366"/>
    <lineage>
        <taxon>Eukaryota</taxon>
        <taxon>Fungi</taxon>
        <taxon>Fungi incertae sedis</taxon>
        <taxon>Zoopagomycota</taxon>
        <taxon>Kickxellomycotina</taxon>
        <taxon>Kickxellomycetes</taxon>
        <taxon>Kickxellales</taxon>
        <taxon>Kickxellaceae</taxon>
        <taxon>Coemansia</taxon>
    </lineage>
</organism>
<protein>
    <submittedName>
        <fullName evidence="1">ATP-binding cassette transporter snq2</fullName>
    </submittedName>
</protein>
<keyword evidence="1" id="KW-0547">Nucleotide-binding</keyword>
<comment type="caution">
    <text evidence="1">The sequence shown here is derived from an EMBL/GenBank/DDBJ whole genome shotgun (WGS) entry which is preliminary data.</text>
</comment>
<reference evidence="1" key="1">
    <citation type="submission" date="2022-07" db="EMBL/GenBank/DDBJ databases">
        <title>Phylogenomic reconstructions and comparative analyses of Kickxellomycotina fungi.</title>
        <authorList>
            <person name="Reynolds N.K."/>
            <person name="Stajich J.E."/>
            <person name="Barry K."/>
            <person name="Grigoriev I.V."/>
            <person name="Crous P."/>
            <person name="Smith M.E."/>
        </authorList>
    </citation>
    <scope>NUCLEOTIDE SEQUENCE</scope>
    <source>
        <strain evidence="1">CBS 109366</strain>
    </source>
</reference>
<dbReference type="Proteomes" id="UP001140234">
    <property type="component" value="Unassembled WGS sequence"/>
</dbReference>
<gene>
    <name evidence="1" type="primary">SNQ2_2</name>
    <name evidence="1" type="ORF">IWQ57_004020</name>
</gene>
<proteinExistence type="predicted"/>